<keyword evidence="5" id="KW-1185">Reference proteome</keyword>
<dbReference type="InterPro" id="IPR025558">
    <property type="entry name" value="DUF4283"/>
</dbReference>
<evidence type="ECO:0000256" key="1">
    <source>
        <dbReference type="SAM" id="MobiDB-lite"/>
    </source>
</evidence>
<gene>
    <name evidence="4" type="ORF">QYE76_036057</name>
</gene>
<reference evidence="4" key="1">
    <citation type="submission" date="2023-07" db="EMBL/GenBank/DDBJ databases">
        <title>A chromosome-level genome assembly of Lolium multiflorum.</title>
        <authorList>
            <person name="Chen Y."/>
            <person name="Copetti D."/>
            <person name="Kolliker R."/>
            <person name="Studer B."/>
        </authorList>
    </citation>
    <scope>NUCLEOTIDE SEQUENCE</scope>
    <source>
        <strain evidence="4">02402/16</strain>
        <tissue evidence="4">Leaf</tissue>
    </source>
</reference>
<dbReference type="InterPro" id="IPR025836">
    <property type="entry name" value="Zn_knuckle_CX2CX4HX4C"/>
</dbReference>
<organism evidence="4 5">
    <name type="scientific">Lolium multiflorum</name>
    <name type="common">Italian ryegrass</name>
    <name type="synonym">Lolium perenne subsp. multiflorum</name>
    <dbReference type="NCBI Taxonomy" id="4521"/>
    <lineage>
        <taxon>Eukaryota</taxon>
        <taxon>Viridiplantae</taxon>
        <taxon>Streptophyta</taxon>
        <taxon>Embryophyta</taxon>
        <taxon>Tracheophyta</taxon>
        <taxon>Spermatophyta</taxon>
        <taxon>Magnoliopsida</taxon>
        <taxon>Liliopsida</taxon>
        <taxon>Poales</taxon>
        <taxon>Poaceae</taxon>
        <taxon>BOP clade</taxon>
        <taxon>Pooideae</taxon>
        <taxon>Poodae</taxon>
        <taxon>Poeae</taxon>
        <taxon>Poeae Chloroplast Group 2 (Poeae type)</taxon>
        <taxon>Loliodinae</taxon>
        <taxon>Loliinae</taxon>
        <taxon>Lolium</taxon>
    </lineage>
</organism>
<dbReference type="Pfam" id="PF14111">
    <property type="entry name" value="DUF4283"/>
    <property type="match status" value="1"/>
</dbReference>
<evidence type="ECO:0000313" key="5">
    <source>
        <dbReference type="Proteomes" id="UP001231189"/>
    </source>
</evidence>
<dbReference type="AlphaFoldDB" id="A0AAD8R2V6"/>
<dbReference type="PANTHER" id="PTHR31286">
    <property type="entry name" value="GLYCINE-RICH CELL WALL STRUCTURAL PROTEIN 1.8-LIKE"/>
    <property type="match status" value="1"/>
</dbReference>
<dbReference type="EMBL" id="JAUUTY010000007">
    <property type="protein sequence ID" value="KAK1612384.1"/>
    <property type="molecule type" value="Genomic_DNA"/>
</dbReference>
<name>A0AAD8R2V6_LOLMU</name>
<protein>
    <recommendedName>
        <fullName evidence="6">DUF4283 domain-containing protein</fullName>
    </recommendedName>
</protein>
<comment type="caution">
    <text evidence="4">The sequence shown here is derived from an EMBL/GenBank/DDBJ whole genome shotgun (WGS) entry which is preliminary data.</text>
</comment>
<dbReference type="InterPro" id="IPR040256">
    <property type="entry name" value="At4g02000-like"/>
</dbReference>
<dbReference type="PANTHER" id="PTHR31286:SF134">
    <property type="entry name" value="OS01G0559450 PROTEIN"/>
    <property type="match status" value="1"/>
</dbReference>
<feature type="region of interest" description="Disordered" evidence="1">
    <location>
        <begin position="1"/>
        <end position="29"/>
    </location>
</feature>
<evidence type="ECO:0000313" key="4">
    <source>
        <dbReference type="EMBL" id="KAK1612384.1"/>
    </source>
</evidence>
<sequence>MSSRPQETSRGGGSSRTPSRSPVKSGGDDLASRLSAKLGDLLLTGKEAAGLVIGRVGVSEVPRPRWAVVGKVCSPRKLVIGALERTMERAWGLHRPAQFRNIGDNRFVVCFSSEGDWNHALYNGPWQFDFNAILLKNYAGSVRPSDMVFDTMEVWVRVLDLPMDMMNRVYGKLIGNWIGRFIAVDVDKDGIAWGKDLRIRVEVRVDQPLARGVKLRKNDDEVINLWFDVKYERIPHFCFDCGCLVHQENGCSANRARSSSGESGCVPH</sequence>
<dbReference type="Pfam" id="PF14392">
    <property type="entry name" value="zf-CCHC_4"/>
    <property type="match status" value="1"/>
</dbReference>
<evidence type="ECO:0008006" key="6">
    <source>
        <dbReference type="Google" id="ProtNLM"/>
    </source>
</evidence>
<feature type="domain" description="Zinc knuckle CX2CX4HX4C" evidence="3">
    <location>
        <begin position="206"/>
        <end position="252"/>
    </location>
</feature>
<evidence type="ECO:0000259" key="2">
    <source>
        <dbReference type="Pfam" id="PF14111"/>
    </source>
</evidence>
<proteinExistence type="predicted"/>
<accession>A0AAD8R2V6</accession>
<dbReference type="Proteomes" id="UP001231189">
    <property type="component" value="Unassembled WGS sequence"/>
</dbReference>
<feature type="domain" description="DUF4283" evidence="2">
    <location>
        <begin position="65"/>
        <end position="139"/>
    </location>
</feature>
<evidence type="ECO:0000259" key="3">
    <source>
        <dbReference type="Pfam" id="PF14392"/>
    </source>
</evidence>